<name>A0A6J4LZ00_9BACT</name>
<dbReference type="InterPro" id="IPR021139">
    <property type="entry name" value="NYN"/>
</dbReference>
<dbReference type="Pfam" id="PF01936">
    <property type="entry name" value="NYN"/>
    <property type="match status" value="1"/>
</dbReference>
<dbReference type="GO" id="GO:0004540">
    <property type="term" value="F:RNA nuclease activity"/>
    <property type="evidence" value="ECO:0007669"/>
    <property type="project" value="InterPro"/>
</dbReference>
<dbReference type="Gene3D" id="3.40.50.1010">
    <property type="entry name" value="5'-nuclease"/>
    <property type="match status" value="1"/>
</dbReference>
<organism evidence="2">
    <name type="scientific">uncultured Gemmatimonadota bacterium</name>
    <dbReference type="NCBI Taxonomy" id="203437"/>
    <lineage>
        <taxon>Bacteria</taxon>
        <taxon>Pseudomonadati</taxon>
        <taxon>Gemmatimonadota</taxon>
        <taxon>environmental samples</taxon>
    </lineage>
</organism>
<dbReference type="AlphaFoldDB" id="A0A6J4LZ00"/>
<sequence>MPKTVCFLVDGFNVYHSLRQVESLTGHRVRWLDLRKLLGAHLQAIRNAMGERVDVSKICYFSALAHHLTTTDRDVVNRHCAYISALESTGVEVVLSKFKAKDVKCPSCGRQYKRHEEKETDVAIAVKLLDVLARGECDTVVLVTGDTDQIPAIRAAKGLFPRRKIGVGFPFMRHTRELAEVADFAFAIGQKEMERSQFPTEVTLADGTTVHKPSTW</sequence>
<proteinExistence type="predicted"/>
<reference evidence="2" key="1">
    <citation type="submission" date="2020-02" db="EMBL/GenBank/DDBJ databases">
        <authorList>
            <person name="Meier V. D."/>
        </authorList>
    </citation>
    <scope>NUCLEOTIDE SEQUENCE</scope>
    <source>
        <strain evidence="2">AVDCRST_MAG68</strain>
    </source>
</reference>
<evidence type="ECO:0000259" key="1">
    <source>
        <dbReference type="Pfam" id="PF01936"/>
    </source>
</evidence>
<dbReference type="CDD" id="cd18722">
    <property type="entry name" value="PIN_NicB-like"/>
    <property type="match status" value="1"/>
</dbReference>
<protein>
    <recommendedName>
        <fullName evidence="1">NYN domain-containing protein</fullName>
    </recommendedName>
</protein>
<gene>
    <name evidence="2" type="ORF">AVDCRST_MAG68-3181</name>
</gene>
<dbReference type="EMBL" id="CADCTW010000151">
    <property type="protein sequence ID" value="CAA9343670.1"/>
    <property type="molecule type" value="Genomic_DNA"/>
</dbReference>
<feature type="domain" description="NYN" evidence="1">
    <location>
        <begin position="7"/>
        <end position="183"/>
    </location>
</feature>
<accession>A0A6J4LZ00</accession>
<evidence type="ECO:0000313" key="2">
    <source>
        <dbReference type="EMBL" id="CAA9343670.1"/>
    </source>
</evidence>